<keyword evidence="5" id="KW-0285">Flavoprotein</keyword>
<organism evidence="8 9">
    <name type="scientific">Glossina austeni</name>
    <name type="common">Savannah tsetse fly</name>
    <dbReference type="NCBI Taxonomy" id="7395"/>
    <lineage>
        <taxon>Eukaryota</taxon>
        <taxon>Metazoa</taxon>
        <taxon>Ecdysozoa</taxon>
        <taxon>Arthropoda</taxon>
        <taxon>Hexapoda</taxon>
        <taxon>Insecta</taxon>
        <taxon>Pterygota</taxon>
        <taxon>Neoptera</taxon>
        <taxon>Endopterygota</taxon>
        <taxon>Diptera</taxon>
        <taxon>Brachycera</taxon>
        <taxon>Muscomorpha</taxon>
        <taxon>Hippoboscoidea</taxon>
        <taxon>Glossinidae</taxon>
        <taxon>Glossina</taxon>
    </lineage>
</organism>
<dbReference type="SUPFAM" id="SSF50475">
    <property type="entry name" value="FMN-binding split barrel"/>
    <property type="match status" value="1"/>
</dbReference>
<dbReference type="PANTHER" id="PTHR10851">
    <property type="entry name" value="PYRIDOXINE-5-PHOSPHATE OXIDASE"/>
    <property type="match status" value="1"/>
</dbReference>
<dbReference type="PANTHER" id="PTHR10851:SF4">
    <property type="entry name" value="PYRIDOXAL 5'-PHOSPHATE SYNTHASE"/>
    <property type="match status" value="1"/>
</dbReference>
<dbReference type="UniPathway" id="UPA01068">
    <property type="reaction ID" value="UER00304"/>
</dbReference>
<reference evidence="8" key="1">
    <citation type="submission" date="2020-05" db="UniProtKB">
        <authorList>
            <consortium name="EnsemblMetazoa"/>
        </authorList>
    </citation>
    <scope>IDENTIFICATION</scope>
    <source>
        <strain evidence="8">TTRI</strain>
    </source>
</reference>
<dbReference type="GO" id="GO:0008615">
    <property type="term" value="P:pyridoxine biosynthetic process"/>
    <property type="evidence" value="ECO:0007669"/>
    <property type="project" value="InterPro"/>
</dbReference>
<evidence type="ECO:0000256" key="5">
    <source>
        <dbReference type="ARBA" id="ARBA00022630"/>
    </source>
</evidence>
<dbReference type="VEuPathDB" id="VectorBase:GAUT001828"/>
<keyword evidence="9" id="KW-1185">Reference proteome</keyword>
<keyword evidence="6" id="KW-0288">FMN</keyword>
<dbReference type="InterPro" id="IPR000659">
    <property type="entry name" value="Pyridox_Oxase"/>
</dbReference>
<evidence type="ECO:0000256" key="3">
    <source>
        <dbReference type="ARBA" id="ARBA00005037"/>
    </source>
</evidence>
<evidence type="ECO:0000256" key="2">
    <source>
        <dbReference type="ARBA" id="ARBA00004738"/>
    </source>
</evidence>
<evidence type="ECO:0000256" key="1">
    <source>
        <dbReference type="ARBA" id="ARBA00001917"/>
    </source>
</evidence>
<dbReference type="InterPro" id="IPR012349">
    <property type="entry name" value="Split_barrel_FMN-bd"/>
</dbReference>
<accession>A0A1A9UE86</accession>
<evidence type="ECO:0000256" key="4">
    <source>
        <dbReference type="ARBA" id="ARBA00012801"/>
    </source>
</evidence>
<evidence type="ECO:0000256" key="7">
    <source>
        <dbReference type="ARBA" id="ARBA00023002"/>
    </source>
</evidence>
<proteinExistence type="predicted"/>
<name>A0A1A9UE86_GLOAU</name>
<dbReference type="GO" id="GO:0010181">
    <property type="term" value="F:FMN binding"/>
    <property type="evidence" value="ECO:0007669"/>
    <property type="project" value="InterPro"/>
</dbReference>
<dbReference type="EC" id="1.4.3.5" evidence="4"/>
<dbReference type="STRING" id="7395.A0A1A9UE86"/>
<dbReference type="AlphaFoldDB" id="A0A1A9UE86"/>
<sequence length="217" mass="25120">MNKMMNSSDICKIHDLPSNPIELFNTLTKRAGAKYIPMNLATVDSEFGVLNRTVVYRGLTDNSEICFATERNSRKYKNLRENPKSALTMLLSVGLEDAERETWQIRLMNACAVELDDQAILSKFWQEEPLFAKIRSHIVECGKPTNYEELVIKHNNLLADYQSGQHPLERTPSYTVFKILPKIWDFYKSEPGKIADRVQYKLRDNELNEWTTYHVAA</sequence>
<evidence type="ECO:0000313" key="9">
    <source>
        <dbReference type="Proteomes" id="UP000078200"/>
    </source>
</evidence>
<dbReference type="EnsemblMetazoa" id="GAUT001828-RA">
    <property type="protein sequence ID" value="GAUT001828-PA"/>
    <property type="gene ID" value="GAUT001828"/>
</dbReference>
<keyword evidence="7" id="KW-0560">Oxidoreductase</keyword>
<comment type="pathway">
    <text evidence="2">Cofactor metabolism; pyridoxal 5'-phosphate salvage; pyridoxal 5'-phosphate from pyridoxamine 5'-phosphate: step 1/1.</text>
</comment>
<evidence type="ECO:0000313" key="8">
    <source>
        <dbReference type="EnsemblMetazoa" id="GAUT001828-PA"/>
    </source>
</evidence>
<dbReference type="GO" id="GO:0004733">
    <property type="term" value="F:pyridoxamine phosphate oxidase activity"/>
    <property type="evidence" value="ECO:0007669"/>
    <property type="project" value="UniProtKB-EC"/>
</dbReference>
<dbReference type="Proteomes" id="UP000078200">
    <property type="component" value="Unassembled WGS sequence"/>
</dbReference>
<comment type="cofactor">
    <cofactor evidence="1">
        <name>FMN</name>
        <dbReference type="ChEBI" id="CHEBI:58210"/>
    </cofactor>
</comment>
<comment type="pathway">
    <text evidence="3">Cofactor metabolism; pyridoxal 5'-phosphate salvage; pyridoxal 5'-phosphate from pyridoxine 5'-phosphate: step 1/1.</text>
</comment>
<dbReference type="Gene3D" id="2.30.110.10">
    <property type="entry name" value="Electron Transport, Fmn-binding Protein, Chain A"/>
    <property type="match status" value="1"/>
</dbReference>
<protein>
    <recommendedName>
        <fullName evidence="4">pyridoxal 5'-phosphate synthase</fullName>
        <ecNumber evidence="4">1.4.3.5</ecNumber>
    </recommendedName>
</protein>
<evidence type="ECO:0000256" key="6">
    <source>
        <dbReference type="ARBA" id="ARBA00022643"/>
    </source>
</evidence>